<proteinExistence type="predicted"/>
<dbReference type="SUPFAM" id="SSF53955">
    <property type="entry name" value="Lysozyme-like"/>
    <property type="match status" value="1"/>
</dbReference>
<dbReference type="Gene3D" id="2.60.40.10">
    <property type="entry name" value="Immunoglobulins"/>
    <property type="match status" value="1"/>
</dbReference>
<feature type="domain" description="Fibronectin type-III" evidence="2">
    <location>
        <begin position="312"/>
        <end position="398"/>
    </location>
</feature>
<evidence type="ECO:0000313" key="4">
    <source>
        <dbReference type="Proteomes" id="UP001065174"/>
    </source>
</evidence>
<dbReference type="InterPro" id="IPR013783">
    <property type="entry name" value="Ig-like_fold"/>
</dbReference>
<feature type="region of interest" description="Disordered" evidence="1">
    <location>
        <begin position="684"/>
        <end position="703"/>
    </location>
</feature>
<dbReference type="Pfam" id="PF00041">
    <property type="entry name" value="fn3"/>
    <property type="match status" value="1"/>
</dbReference>
<keyword evidence="4" id="KW-1185">Reference proteome</keyword>
<sequence>MRERHSLSHHLSSALGALILFSLLLVSSWTMAQNYPVQVTTTVIPPYSPELSHYSSAEGNNLQVFIHVLELDRVDLRTKLRITIEGAGVRLTTSPAYVPPALILQGGVPQILTGFDLRNYLNPDNLVFEGITKAAFMRGGQLPEGFYTFTIDVLDYNRGVRISNQGMSTAWIVLNDPPLINFPFNGDKLRTNEPQTLNFSWLGRHLASPNAAFSTEYEFVLYEMYPGLSAGAEQSNPAAAGGPDAAVRSSNSIYRTTTTQSSLFYGPAEPQLTPGKKYAFRIRAYDVGGRDLFKNQGYSETFWFQYGDACLPLRSTSAEVLDANRIRVEWEAESTHTQFKVSYRQKGKTNWLSTKTYSGSQIIPDLQPDTEYEYKVAGMCQQYEGTESSIQTVRTELESEQGADEDFSCGTNSQLPELSPVPLGRDLRPFDQFYIGGIEVIILNVTKNADDTYTGKGYAPAPMFKGAGIKVNIKNVLVNEDHYAIAGTVVTSYDKTGRFIGEIKGKEDEEGGGFSEEEGALPTVVVTVPAEIATVVVIDGVIVITDEAGQVVVAEGASALPEKGKTLTVTDQSGDTWVVDSEGNVSKGAPAGAAASSPDALPAGEQVDLIVAFAASDNQSFGFDDPLVDNKTTTSLAKEYKKTDIQGKDYWVAWKSLATGQTDWVNAIASDGKKFPDYVGFKTTTGEIPTQPGDKDNSKRLSITGQQAGKSTELLAYYKQEVDTAGNVTEHTIGQLNVMTYDKVSQKVIIVPVNTASAPSAATLTTALNRIYGQAVAQWTVEVASKYTVDATVLQTLNDGESGVLASFPSNMQRFNRDFKRSLDNYDKDAYYLFLIPGSDSDRAGLSADRAGFMPFKRQFGYIWTDKTSNQSTTIAHELGHGAFRLRHTFSTDNFVAAQGSTDNLMDYSSAGAGNGGTQLFKHQWDFVHDPESMNGWAQDDAESEMGVIAFNSGSSWKQLFPKSDDATLTKFQQLYDEVATNFGVHYNSCQTNNVTFTGELGPWSIRKSSHYPGRIPQLAGQFESSDDINYSSVDPNEIYLKHYNFKDQTYPNFVEAWDFQDIESVDIALYSYVNNISLDKPTIVDLSELSAITSIKVGSFKIDDANITSPSLQELLYPMDDYVLIAFYSETNSDPDIVFQLIPTDMETKDYLTAAWLKRLDIYQGDPEESNMVTITTDQLSTVFSDTDEEILEEVVTVLNNNAADFGINTVQRMSHFLGQLGHESNGFSQKKEGYNYSPRRIVKTFAYTKYGHLFEEAELDAANCEYIYTPINFDVNSCTSDEETSRGSSTFSYTNGQIRNAYASRRNTSITIMHEGVEKICENSLENRTGITKDNIEAQVSENYNDGKLRVKEAYIRNVALFDVTYACRLGNGNIASGDGSLYRGRGFIQITGKDKYQAIIDEWNERYPDDPKDFVNADRNELETNIEVAMKASMIEWDLRGLNAYADVGLDSESIKRVGSIVNGSKDNPPNGADDRLNKTIAINQAIK</sequence>
<dbReference type="Gene3D" id="1.10.530.10">
    <property type="match status" value="1"/>
</dbReference>
<dbReference type="InterPro" id="IPR023346">
    <property type="entry name" value="Lysozyme-like_dom_sf"/>
</dbReference>
<name>A0ABY6CT24_9BACT</name>
<dbReference type="RefSeq" id="WP_262311094.1">
    <property type="nucleotide sequence ID" value="NZ_CP106679.1"/>
</dbReference>
<gene>
    <name evidence="3" type="ORF">N6H18_06825</name>
</gene>
<evidence type="ECO:0000256" key="1">
    <source>
        <dbReference type="SAM" id="MobiDB-lite"/>
    </source>
</evidence>
<evidence type="ECO:0000259" key="2">
    <source>
        <dbReference type="PROSITE" id="PS50853"/>
    </source>
</evidence>
<dbReference type="PROSITE" id="PS50853">
    <property type="entry name" value="FN3"/>
    <property type="match status" value="1"/>
</dbReference>
<dbReference type="EMBL" id="CP106679">
    <property type="protein sequence ID" value="UXP33665.1"/>
    <property type="molecule type" value="Genomic_DNA"/>
</dbReference>
<evidence type="ECO:0000313" key="3">
    <source>
        <dbReference type="EMBL" id="UXP33665.1"/>
    </source>
</evidence>
<dbReference type="CDD" id="cd00063">
    <property type="entry name" value="FN3"/>
    <property type="match status" value="1"/>
</dbReference>
<accession>A0ABY6CT24</accession>
<organism evidence="3 4">
    <name type="scientific">Reichenbachiella agarivorans</name>
    <dbReference type="NCBI Taxonomy" id="2979464"/>
    <lineage>
        <taxon>Bacteria</taxon>
        <taxon>Pseudomonadati</taxon>
        <taxon>Bacteroidota</taxon>
        <taxon>Cytophagia</taxon>
        <taxon>Cytophagales</taxon>
        <taxon>Reichenbachiellaceae</taxon>
        <taxon>Reichenbachiella</taxon>
    </lineage>
</organism>
<dbReference type="InterPro" id="IPR036116">
    <property type="entry name" value="FN3_sf"/>
</dbReference>
<dbReference type="SUPFAM" id="SSF49265">
    <property type="entry name" value="Fibronectin type III"/>
    <property type="match status" value="1"/>
</dbReference>
<reference evidence="3" key="1">
    <citation type="submission" date="2022-09" db="EMBL/GenBank/DDBJ databases">
        <title>Comparative genomics and taxonomic characterization of three novel marine species of genus Reichenbachiella exhibiting antioxidant and polysaccharide degradation activities.</title>
        <authorList>
            <person name="Muhammad N."/>
            <person name="Lee Y.-J."/>
            <person name="Ko J."/>
            <person name="Kim S.-G."/>
        </authorList>
    </citation>
    <scope>NUCLEOTIDE SEQUENCE</scope>
    <source>
        <strain evidence="3">BKB1-1</strain>
    </source>
</reference>
<dbReference type="InterPro" id="IPR003961">
    <property type="entry name" value="FN3_dom"/>
</dbReference>
<protein>
    <submittedName>
        <fullName evidence="3">Fibronectin type III domain-containing protein</fullName>
    </submittedName>
</protein>
<dbReference type="Proteomes" id="UP001065174">
    <property type="component" value="Chromosome"/>
</dbReference>